<feature type="domain" description="Glycosyl hydrolase family 32 N-terminal" evidence="7">
    <location>
        <begin position="926"/>
        <end position="1243"/>
    </location>
</feature>
<evidence type="ECO:0000256" key="2">
    <source>
        <dbReference type="ARBA" id="ARBA00022729"/>
    </source>
</evidence>
<evidence type="ECO:0000259" key="7">
    <source>
        <dbReference type="Pfam" id="PF00251"/>
    </source>
</evidence>
<sequence length="1408" mass="151297">MVACFAYALAFGLSLLQAVGAQTYNELYRPRYHFTPAKNWMNDPNGLLYHNGVYHLYYQYNPGGDTWGAMSWGHATSNDLTHWKHQPVALLARGYPDNISEMFFSGSAVADPDNTSGFGTNGSIPFVAMYTSYYPGSRNLPSGKSVNGGQQAQSIAYSLDEGITWTTYDAANPVILNPPAPYADQWRDFRDPFVFWHEPTQNWVSVISLAQLHKLLIYTSPNLKEWTYTSEFGPMNAVGGVWECPSIFPLALDGNEAETKWVVQIGLNPGGPPGVVGSGTQYIVGSFNGTAFVADSNTPPPSPTSTSVSTSASTGTQTSTTSCCPGPTEDVTFQDFEGTADFASRGWVATGELVGAAPAQGTLSGQQTVSGYTGTRLVNTFLNGDSTTGTLTSPPFTITRPFINFLIGGGNAPGAECINLKIQGQSQAVRTATGRNEEKLLSHTWDVTEYIGQTAVLEIVDQQTGGWGHILIDEITFTGDATPSPPSGDGVFDFNGTSTFASRGWTATGDLVGKSPAQGTLMGQQLVSGYRGNFVNTFYDGDATTGTLVSPTFTITKKRINFLIGGGNAPGLQCINLKVDGQVVRTATGSDSEQLLPKSWDVTGLIGESAVIEIADLSTTSWGHILVDEISFSDVSEEPRGTNWMDWGPDYYAAAPFNGLPSADRTNIAWMNNWQYASNIPTSPWRSMLSIARKLSLKTINGWPTVIQQPAANWATLQTGTYSNALNTVAEGNQPIPLSGKSLDITVAFSDRNSASSSQFGILLRATSDLAQQTRIGYDFGTKRMFVDRTKSGNVGFDGTFSNTYYAPLAPGIDGKVTLRILLDSSSVEVFGGLGEVTLSAQIFPQDTGVDIRLFSTGGSTSGVTIDAKILGSAFDQPTTSMTNTINTTPSTTLSTTLSTTVTSTSTTTTVRPSATVPVDFRPVFHFVPEQNWMNEPNGLIKIGSTWHLFFQHNPTGNFWGNLSWGHATSTDLVSWTHKPVAISSADGIQAFTGTAYFDSQNLSGLGSSANPPYLAFYTGYFPSTGVQDQRLAYSLDHGATWIKYPGNPIISKTQEEPHDMTKGLETRDPKVFYHTPSSSWVMILAHGGQNKVTFWTSSDAESWTWRSDFTASSIPNLPGGINGWEVPDFFELPVKGTTQKKWVMLITPATGSPAGGNGVFAVTGSFDGAVFTADPVDPSAFWLDYGRDFDGALTWENVPTSDGRRILASVMNSYGGNPPTNTWKGMLSFPRTLELQQFNGKLRFLQLPVNEVSAYTWLVANITNQTIAPGQTLLSDIHSRTLDIKMSFTASPGSTLSLSVRKAGSQQTFIRYVQSSEQLSVDRNSSGNISYDPAAAGVHTATVQPDANGEMQLRVLVDTCSLEVFGGQGEAVISNLIFPDVSADGVSLEVSGGTVALGSVEVREVLL</sequence>
<dbReference type="CDD" id="cd18622">
    <property type="entry name" value="GH32_Inu-like"/>
    <property type="match status" value="2"/>
</dbReference>
<evidence type="ECO:0000313" key="9">
    <source>
        <dbReference type="EMBL" id="EAW24620.1"/>
    </source>
</evidence>
<feature type="domain" description="Glycosyl hydrolase family 32 C-terminal" evidence="8">
    <location>
        <begin position="1264"/>
        <end position="1404"/>
    </location>
</feature>
<feature type="chain" id="PRO_5002633627" evidence="6">
    <location>
        <begin position="22"/>
        <end position="1408"/>
    </location>
</feature>
<dbReference type="InterPro" id="IPR013320">
    <property type="entry name" value="ConA-like_dom_sf"/>
</dbReference>
<feature type="signal peptide" evidence="6">
    <location>
        <begin position="1"/>
        <end position="21"/>
    </location>
</feature>
<feature type="compositionally biased region" description="Low complexity" evidence="5">
    <location>
        <begin position="304"/>
        <end position="328"/>
    </location>
</feature>
<dbReference type="Pfam" id="PF08244">
    <property type="entry name" value="Glyco_hydro_32C"/>
    <property type="match status" value="2"/>
</dbReference>
<dbReference type="eggNOG" id="KOG0228">
    <property type="taxonomic scope" value="Eukaryota"/>
</dbReference>
<keyword evidence="4" id="KW-0326">Glycosidase</keyword>
<dbReference type="RefSeq" id="XP_001266517.1">
    <property type="nucleotide sequence ID" value="XM_001266516.1"/>
</dbReference>
<dbReference type="STRING" id="331117.A1D0V0"/>
<reference evidence="10" key="1">
    <citation type="journal article" date="2008" name="PLoS Genet.">
        <title>Genomic islands in the pathogenic filamentous fungus Aspergillus fumigatus.</title>
        <authorList>
            <person name="Fedorova N.D."/>
            <person name="Khaldi N."/>
            <person name="Joardar V.S."/>
            <person name="Maiti R."/>
            <person name="Amedeo P."/>
            <person name="Anderson M.J."/>
            <person name="Crabtree J."/>
            <person name="Silva J.C."/>
            <person name="Badger J.H."/>
            <person name="Albarraq A."/>
            <person name="Angiuoli S."/>
            <person name="Bussey H."/>
            <person name="Bowyer P."/>
            <person name="Cotty P.J."/>
            <person name="Dyer P.S."/>
            <person name="Egan A."/>
            <person name="Galens K."/>
            <person name="Fraser-Liggett C.M."/>
            <person name="Haas B.J."/>
            <person name="Inman J.M."/>
            <person name="Kent R."/>
            <person name="Lemieux S."/>
            <person name="Malavazi I."/>
            <person name="Orvis J."/>
            <person name="Roemer T."/>
            <person name="Ronning C.M."/>
            <person name="Sundaram J.P."/>
            <person name="Sutton G."/>
            <person name="Turner G."/>
            <person name="Venter J.C."/>
            <person name="White O.R."/>
            <person name="Whitty B.R."/>
            <person name="Youngman P."/>
            <person name="Wolfe K.H."/>
            <person name="Goldman G.H."/>
            <person name="Wortman J.R."/>
            <person name="Jiang B."/>
            <person name="Denning D.W."/>
            <person name="Nierman W.C."/>
        </authorList>
    </citation>
    <scope>NUCLEOTIDE SEQUENCE [LARGE SCALE GENOMIC DNA]</scope>
    <source>
        <strain evidence="10">ATCC 1020 / DSM 3700 / CBS 544.65 / FGSC A1164 / JCM 1740 / NRRL 181 / WB 181</strain>
    </source>
</reference>
<gene>
    <name evidence="9" type="ORF">NFIA_041980</name>
</gene>
<dbReference type="Gene3D" id="2.115.10.20">
    <property type="entry name" value="Glycosyl hydrolase domain, family 43"/>
    <property type="match status" value="3"/>
</dbReference>
<feature type="domain" description="Glycosyl hydrolase family 32 C-terminal" evidence="8">
    <location>
        <begin position="718"/>
        <end position="864"/>
    </location>
</feature>
<keyword evidence="10" id="KW-1185">Reference proteome</keyword>
<organism evidence="9 10">
    <name type="scientific">Neosartorya fischeri (strain ATCC 1020 / DSM 3700 / CBS 544.65 / FGSC A1164 / JCM 1740 / NRRL 181 / WB 181)</name>
    <name type="common">Aspergillus fischerianus</name>
    <dbReference type="NCBI Taxonomy" id="331117"/>
    <lineage>
        <taxon>Eukaryota</taxon>
        <taxon>Fungi</taxon>
        <taxon>Dikarya</taxon>
        <taxon>Ascomycota</taxon>
        <taxon>Pezizomycotina</taxon>
        <taxon>Eurotiomycetes</taxon>
        <taxon>Eurotiomycetidae</taxon>
        <taxon>Eurotiales</taxon>
        <taxon>Aspergillaceae</taxon>
        <taxon>Aspergillus</taxon>
        <taxon>Aspergillus subgen. Fumigati</taxon>
    </lineage>
</organism>
<dbReference type="GO" id="GO:0004575">
    <property type="term" value="F:sucrose alpha-glucosidase activity"/>
    <property type="evidence" value="ECO:0007669"/>
    <property type="project" value="TreeGrafter"/>
</dbReference>
<feature type="domain" description="Glycosyl hydrolase family 32 N-terminal" evidence="7">
    <location>
        <begin position="33"/>
        <end position="297"/>
    </location>
</feature>
<dbReference type="InterPro" id="IPR023296">
    <property type="entry name" value="Glyco_hydro_beta-prop_sf"/>
</dbReference>
<dbReference type="PANTHER" id="PTHR42800">
    <property type="entry name" value="EXOINULINASE INUD (AFU_ORTHOLOGUE AFUA_5G00480)"/>
    <property type="match status" value="1"/>
</dbReference>
<dbReference type="GeneID" id="4592919"/>
<proteinExistence type="inferred from homology"/>
<dbReference type="SUPFAM" id="SSF49899">
    <property type="entry name" value="Concanavalin A-like lectins/glucanases"/>
    <property type="match status" value="2"/>
</dbReference>
<dbReference type="SUPFAM" id="SSF75005">
    <property type="entry name" value="Arabinanase/levansucrase/invertase"/>
    <property type="match status" value="2"/>
</dbReference>
<dbReference type="GO" id="GO:0051670">
    <property type="term" value="F:inulinase activity"/>
    <property type="evidence" value="ECO:0007669"/>
    <property type="project" value="UniProtKB-ARBA"/>
</dbReference>
<dbReference type="GO" id="GO:0005737">
    <property type="term" value="C:cytoplasm"/>
    <property type="evidence" value="ECO:0007669"/>
    <property type="project" value="TreeGrafter"/>
</dbReference>
<dbReference type="KEGG" id="nfi:NFIA_041980"/>
<comment type="similarity">
    <text evidence="1">Belongs to the glycosyl hydrolase 32 family.</text>
</comment>
<dbReference type="InterPro" id="IPR013189">
    <property type="entry name" value="Glyco_hydro_32_C"/>
</dbReference>
<dbReference type="InterPro" id="IPR018053">
    <property type="entry name" value="Glyco_hydro_32_AS"/>
</dbReference>
<dbReference type="GO" id="GO:0005987">
    <property type="term" value="P:sucrose catabolic process"/>
    <property type="evidence" value="ECO:0007669"/>
    <property type="project" value="TreeGrafter"/>
</dbReference>
<evidence type="ECO:0000313" key="10">
    <source>
        <dbReference type="Proteomes" id="UP000006702"/>
    </source>
</evidence>
<dbReference type="OMA" id="KWVVQIG"/>
<feature type="domain" description="Glycosyl hydrolase family 32 N-terminal" evidence="7">
    <location>
        <begin position="639"/>
        <end position="702"/>
    </location>
</feature>
<dbReference type="HOGENOM" id="CLU_001528_5_0_1"/>
<accession>A1D0V0</accession>
<feature type="region of interest" description="Disordered" evidence="5">
    <location>
        <begin position="294"/>
        <end position="328"/>
    </location>
</feature>
<evidence type="ECO:0000256" key="4">
    <source>
        <dbReference type="ARBA" id="ARBA00023295"/>
    </source>
</evidence>
<protein>
    <submittedName>
        <fullName evidence="9">Glycosyl hydrolase family protein</fullName>
    </submittedName>
</protein>
<dbReference type="FunFam" id="2.60.120.560:FF:000003">
    <property type="entry name" value="Extracellular exo-inulinase inuE"/>
    <property type="match status" value="2"/>
</dbReference>
<keyword evidence="3 9" id="KW-0378">Hydrolase</keyword>
<evidence type="ECO:0000256" key="1">
    <source>
        <dbReference type="ARBA" id="ARBA00009902"/>
    </source>
</evidence>
<keyword evidence="2 6" id="KW-0732">Signal</keyword>
<dbReference type="InterPro" id="IPR001362">
    <property type="entry name" value="Glyco_hydro_32"/>
</dbReference>
<dbReference type="InterPro" id="IPR013148">
    <property type="entry name" value="Glyco_hydro_32_N"/>
</dbReference>
<name>A1D0V0_NEOFI</name>
<dbReference type="EMBL" id="DS027686">
    <property type="protein sequence ID" value="EAW24620.1"/>
    <property type="molecule type" value="Genomic_DNA"/>
</dbReference>
<evidence type="ECO:0000259" key="8">
    <source>
        <dbReference type="Pfam" id="PF08244"/>
    </source>
</evidence>
<dbReference type="Gene3D" id="2.60.120.560">
    <property type="entry name" value="Exo-inulinase, domain 1"/>
    <property type="match status" value="2"/>
</dbReference>
<dbReference type="OrthoDB" id="202537at2759"/>
<dbReference type="Pfam" id="PF00251">
    <property type="entry name" value="Glyco_hydro_32N"/>
    <property type="match status" value="3"/>
</dbReference>
<dbReference type="SMART" id="SM00640">
    <property type="entry name" value="Glyco_32"/>
    <property type="match status" value="2"/>
</dbReference>
<dbReference type="VEuPathDB" id="FungiDB:NFIA_041980"/>
<evidence type="ECO:0000256" key="3">
    <source>
        <dbReference type="ARBA" id="ARBA00022801"/>
    </source>
</evidence>
<dbReference type="Proteomes" id="UP000006702">
    <property type="component" value="Unassembled WGS sequence"/>
</dbReference>
<evidence type="ECO:0000256" key="6">
    <source>
        <dbReference type="SAM" id="SignalP"/>
    </source>
</evidence>
<dbReference type="PROSITE" id="PS00609">
    <property type="entry name" value="GLYCOSYL_HYDROL_F32"/>
    <property type="match status" value="1"/>
</dbReference>
<dbReference type="PANTHER" id="PTHR42800:SF1">
    <property type="entry name" value="EXOINULINASE INUD (AFU_ORTHOLOGUE AFUA_5G00480)"/>
    <property type="match status" value="1"/>
</dbReference>
<dbReference type="SMR" id="A1D0V0"/>
<evidence type="ECO:0000256" key="5">
    <source>
        <dbReference type="SAM" id="MobiDB-lite"/>
    </source>
</evidence>